<gene>
    <name evidence="2" type="primary">LOC136116620</name>
</gene>
<evidence type="ECO:0000313" key="1">
    <source>
        <dbReference type="Proteomes" id="UP001652628"/>
    </source>
</evidence>
<evidence type="ECO:0000313" key="2">
    <source>
        <dbReference type="RefSeq" id="XP_070850962.1"/>
    </source>
</evidence>
<dbReference type="GeneID" id="136116620"/>
<reference evidence="2" key="1">
    <citation type="submission" date="2025-08" db="UniProtKB">
        <authorList>
            <consortium name="RefSeq"/>
        </authorList>
    </citation>
    <scope>IDENTIFICATION</scope>
</reference>
<dbReference type="RefSeq" id="XP_070850962.1">
    <property type="nucleotide sequence ID" value="XM_070994861.1"/>
</dbReference>
<dbReference type="Proteomes" id="UP001652628">
    <property type="component" value="Chromosome 2R"/>
</dbReference>
<name>A0ABM4TLW1_DROSZ</name>
<proteinExistence type="predicted"/>
<keyword evidence="1" id="KW-1185">Reference proteome</keyword>
<organism evidence="1 2">
    <name type="scientific">Drosophila suzukii</name>
    <name type="common">Spotted-wing drosophila fruit fly</name>
    <dbReference type="NCBI Taxonomy" id="28584"/>
    <lineage>
        <taxon>Eukaryota</taxon>
        <taxon>Metazoa</taxon>
        <taxon>Ecdysozoa</taxon>
        <taxon>Arthropoda</taxon>
        <taxon>Hexapoda</taxon>
        <taxon>Insecta</taxon>
        <taxon>Pterygota</taxon>
        <taxon>Neoptera</taxon>
        <taxon>Endopterygota</taxon>
        <taxon>Diptera</taxon>
        <taxon>Brachycera</taxon>
        <taxon>Muscomorpha</taxon>
        <taxon>Ephydroidea</taxon>
        <taxon>Drosophilidae</taxon>
        <taxon>Drosophila</taxon>
        <taxon>Sophophora</taxon>
    </lineage>
</organism>
<accession>A0ABM4TLW1</accession>
<protein>
    <submittedName>
        <fullName evidence="2">Uncharacterized protein isoform X2</fullName>
    </submittedName>
</protein>
<sequence>MDATSWEPDMSGHGDETIICGKRLGEQEGTWADLVPNSAVKALLSPHPDAEAPLERFGATTVRSTTCACWKGPSPTGGKKGSWS</sequence>